<dbReference type="InterPro" id="IPR007197">
    <property type="entry name" value="rSAM"/>
</dbReference>
<keyword evidence="2" id="KW-0004">4Fe-4S</keyword>
<evidence type="ECO:0000256" key="1">
    <source>
        <dbReference type="ARBA" id="ARBA00001966"/>
    </source>
</evidence>
<keyword evidence="6" id="KW-0411">Iron-sulfur</keyword>
<dbReference type="Pfam" id="PF04055">
    <property type="entry name" value="Radical_SAM"/>
    <property type="match status" value="1"/>
</dbReference>
<keyword evidence="3" id="KW-0949">S-adenosyl-L-methionine</keyword>
<dbReference type="Pfam" id="PF13186">
    <property type="entry name" value="SPASM"/>
    <property type="match status" value="1"/>
</dbReference>
<protein>
    <submittedName>
        <fullName evidence="8">Radical SAM protein</fullName>
    </submittedName>
</protein>
<dbReference type="PANTHER" id="PTHR11228">
    <property type="entry name" value="RADICAL SAM DOMAIN PROTEIN"/>
    <property type="match status" value="1"/>
</dbReference>
<reference evidence="8" key="1">
    <citation type="journal article" date="2020" name="mSystems">
        <title>Genome- and Community-Level Interaction Insights into Carbon Utilization and Element Cycling Functions of Hydrothermarchaeota in Hydrothermal Sediment.</title>
        <authorList>
            <person name="Zhou Z."/>
            <person name="Liu Y."/>
            <person name="Xu W."/>
            <person name="Pan J."/>
            <person name="Luo Z.H."/>
            <person name="Li M."/>
        </authorList>
    </citation>
    <scope>NUCLEOTIDE SEQUENCE [LARGE SCALE GENOMIC DNA]</scope>
    <source>
        <strain evidence="8">SpSt-116</strain>
    </source>
</reference>
<evidence type="ECO:0000256" key="2">
    <source>
        <dbReference type="ARBA" id="ARBA00022485"/>
    </source>
</evidence>
<dbReference type="PROSITE" id="PS51918">
    <property type="entry name" value="RADICAL_SAM"/>
    <property type="match status" value="1"/>
</dbReference>
<comment type="caution">
    <text evidence="8">The sequence shown here is derived from an EMBL/GenBank/DDBJ whole genome shotgun (WGS) entry which is preliminary data.</text>
</comment>
<evidence type="ECO:0000256" key="4">
    <source>
        <dbReference type="ARBA" id="ARBA00022723"/>
    </source>
</evidence>
<dbReference type="CDD" id="cd01335">
    <property type="entry name" value="Radical_SAM"/>
    <property type="match status" value="1"/>
</dbReference>
<evidence type="ECO:0000313" key="8">
    <source>
        <dbReference type="EMBL" id="HDP15645.1"/>
    </source>
</evidence>
<accession>A0A7C1GC96</accession>
<evidence type="ECO:0000256" key="3">
    <source>
        <dbReference type="ARBA" id="ARBA00022691"/>
    </source>
</evidence>
<dbReference type="PANTHER" id="PTHR11228:SF7">
    <property type="entry name" value="PQQA PEPTIDE CYCLASE"/>
    <property type="match status" value="1"/>
</dbReference>
<dbReference type="InterPro" id="IPR058240">
    <property type="entry name" value="rSAM_sf"/>
</dbReference>
<comment type="cofactor">
    <cofactor evidence="1">
        <name>[4Fe-4S] cluster</name>
        <dbReference type="ChEBI" id="CHEBI:49883"/>
    </cofactor>
</comment>
<dbReference type="InterPro" id="IPR050377">
    <property type="entry name" value="Radical_SAM_PqqE_MftC-like"/>
</dbReference>
<dbReference type="SFLD" id="SFLDG01387">
    <property type="entry name" value="BtrN-like_SPASM_domain_contain"/>
    <property type="match status" value="1"/>
</dbReference>
<dbReference type="InterPro" id="IPR023885">
    <property type="entry name" value="4Fe4S-binding_SPASM_dom"/>
</dbReference>
<evidence type="ECO:0000259" key="7">
    <source>
        <dbReference type="PROSITE" id="PS51918"/>
    </source>
</evidence>
<sequence length="424" mass="47851">MSLPEGLQIEPTNKCNLACVMCVRNTWRGEKFGQMDFGLYQKIIDETQGSLKRLALYGFGEPLTHPRFPDMVRYAREASDSTYILTVTNGTLMTREMAEKVFGAGIDEVAFSIDAPELGLLSKIRVGTATYDVLGNLSSAAKIKDDYGVRLGITVVLMRWNYKLLPDIARKAGELGLDFLAVSHLVPYTEAMMKETVYTTASRQAVEFYEKHAGDLEELAKEAIYDSMLQHYTLTSSGKKQLYLQLVDKLGSSGYSLNVDISRDAVQRKELLGEVEMYIEKAASIAKEYGLEVKLPSVYADANKRSCPYIDLNYAMILWNGDVVPCMDLAYTHPLYTNLHPKTIKKLVFGNVEQQSLGDVWNSPKYKRFRETRKNLPKNVPWCGDCQFATRDCWYIRVNEYDCYGNEVGCNECIYSAGLAHCLI</sequence>
<dbReference type="GO" id="GO:0046872">
    <property type="term" value="F:metal ion binding"/>
    <property type="evidence" value="ECO:0007669"/>
    <property type="project" value="UniProtKB-KW"/>
</dbReference>
<dbReference type="SFLD" id="SFLDG01067">
    <property type="entry name" value="SPASM/twitch_domain_containing"/>
    <property type="match status" value="1"/>
</dbReference>
<name>A0A7C1GC96_9CREN</name>
<gene>
    <name evidence="8" type="ORF">ENN26_07735</name>
</gene>
<evidence type="ECO:0000256" key="6">
    <source>
        <dbReference type="ARBA" id="ARBA00023014"/>
    </source>
</evidence>
<evidence type="ECO:0000256" key="5">
    <source>
        <dbReference type="ARBA" id="ARBA00023004"/>
    </source>
</evidence>
<keyword evidence="4" id="KW-0479">Metal-binding</keyword>
<dbReference type="SUPFAM" id="SSF102114">
    <property type="entry name" value="Radical SAM enzymes"/>
    <property type="match status" value="1"/>
</dbReference>
<dbReference type="SFLD" id="SFLDS00029">
    <property type="entry name" value="Radical_SAM"/>
    <property type="match status" value="1"/>
</dbReference>
<proteinExistence type="predicted"/>
<dbReference type="EMBL" id="DSAY01000138">
    <property type="protein sequence ID" value="HDP15645.1"/>
    <property type="molecule type" value="Genomic_DNA"/>
</dbReference>
<dbReference type="Gene3D" id="3.20.20.70">
    <property type="entry name" value="Aldolase class I"/>
    <property type="match status" value="1"/>
</dbReference>
<dbReference type="InterPro" id="IPR034391">
    <property type="entry name" value="AdoMet-like_SPASM_containing"/>
</dbReference>
<keyword evidence="5" id="KW-0408">Iron</keyword>
<dbReference type="InterPro" id="IPR013785">
    <property type="entry name" value="Aldolase_TIM"/>
</dbReference>
<dbReference type="GO" id="GO:0051536">
    <property type="term" value="F:iron-sulfur cluster binding"/>
    <property type="evidence" value="ECO:0007669"/>
    <property type="project" value="UniProtKB-KW"/>
</dbReference>
<dbReference type="AlphaFoldDB" id="A0A7C1GC96"/>
<dbReference type="GO" id="GO:0003824">
    <property type="term" value="F:catalytic activity"/>
    <property type="evidence" value="ECO:0007669"/>
    <property type="project" value="InterPro"/>
</dbReference>
<dbReference type="CDD" id="cd21121">
    <property type="entry name" value="SPASM_Cmo-like"/>
    <property type="match status" value="1"/>
</dbReference>
<organism evidence="8">
    <name type="scientific">Thermofilum adornatum</name>
    <dbReference type="NCBI Taxonomy" id="1365176"/>
    <lineage>
        <taxon>Archaea</taxon>
        <taxon>Thermoproteota</taxon>
        <taxon>Thermoprotei</taxon>
        <taxon>Thermofilales</taxon>
        <taxon>Thermofilaceae</taxon>
        <taxon>Thermofilum</taxon>
    </lineage>
</organism>
<feature type="domain" description="Radical SAM core" evidence="7">
    <location>
        <begin position="1"/>
        <end position="229"/>
    </location>
</feature>